<feature type="region of interest" description="Disordered" evidence="3">
    <location>
        <begin position="528"/>
        <end position="549"/>
    </location>
</feature>
<dbReference type="Gene3D" id="3.30.70.330">
    <property type="match status" value="2"/>
</dbReference>
<dbReference type="SMART" id="SM00360">
    <property type="entry name" value="RRM"/>
    <property type="match status" value="2"/>
</dbReference>
<evidence type="ECO:0000313" key="6">
    <source>
        <dbReference type="RefSeq" id="XP_052740404.1"/>
    </source>
</evidence>
<dbReference type="GeneID" id="112056477"/>
<evidence type="ECO:0000256" key="2">
    <source>
        <dbReference type="PROSITE-ProRule" id="PRU00176"/>
    </source>
</evidence>
<evidence type="ECO:0000256" key="1">
    <source>
        <dbReference type="ARBA" id="ARBA00022884"/>
    </source>
</evidence>
<dbReference type="PANTHER" id="PTHR21245">
    <property type="entry name" value="HETEROGENEOUS NUCLEAR RIBONUCLEOPROTEIN"/>
    <property type="match status" value="1"/>
</dbReference>
<dbReference type="InterPro" id="IPR000504">
    <property type="entry name" value="RRM_dom"/>
</dbReference>
<accession>A0ABM3LMV3</accession>
<dbReference type="SUPFAM" id="SSF54928">
    <property type="entry name" value="RNA-binding domain, RBD"/>
    <property type="match status" value="1"/>
</dbReference>
<evidence type="ECO:0000256" key="3">
    <source>
        <dbReference type="SAM" id="MobiDB-lite"/>
    </source>
</evidence>
<evidence type="ECO:0000259" key="4">
    <source>
        <dbReference type="PROSITE" id="PS50102"/>
    </source>
</evidence>
<feature type="compositionally biased region" description="Low complexity" evidence="3">
    <location>
        <begin position="588"/>
        <end position="600"/>
    </location>
</feature>
<dbReference type="InterPro" id="IPR012677">
    <property type="entry name" value="Nucleotide-bd_a/b_plait_sf"/>
</dbReference>
<evidence type="ECO:0000313" key="5">
    <source>
        <dbReference type="Proteomes" id="UP001652582"/>
    </source>
</evidence>
<reference evidence="6" key="1">
    <citation type="submission" date="2025-08" db="UniProtKB">
        <authorList>
            <consortium name="RefSeq"/>
        </authorList>
    </citation>
    <scope>IDENTIFICATION</scope>
</reference>
<dbReference type="CDD" id="cd12249">
    <property type="entry name" value="RRM1_hnRNPR_like"/>
    <property type="match status" value="1"/>
</dbReference>
<feature type="domain" description="RRM" evidence="4">
    <location>
        <begin position="352"/>
        <end position="441"/>
    </location>
</feature>
<feature type="region of interest" description="Disordered" evidence="3">
    <location>
        <begin position="584"/>
        <end position="643"/>
    </location>
</feature>
<gene>
    <name evidence="6" type="primary">LOC112056477</name>
</gene>
<dbReference type="PROSITE" id="PS50102">
    <property type="entry name" value="RRM"/>
    <property type="match status" value="1"/>
</dbReference>
<dbReference type="Pfam" id="PF00076">
    <property type="entry name" value="RRM_1"/>
    <property type="match status" value="1"/>
</dbReference>
<sequence>MKKEKPDPEVEPRTPVCVFSQERQTKSLEELEMHYEDEKNSMIAITESDDIIYDEFYDEMDNRVKTDNSMDIIFFGPHSSFLRLDSETILHLLTTIKKDHIPRSRALLAWDIITDGKTAAFLQGREFLAFERLLNVIPEEDLYYADFGDSSVFNYFSKRYVPITNRKFGILAAAYRRYYGNDWYRTASHINELGYLICAFPTHDLKRIAPDTFKELTFDVLSKLDRCSVEQTKALYDIATHPDAYGEPYKWSSHEVGRLNILFNCISSQQISSIQLEAITAISTNVLKSMNQKKLGFFTMQQILRMNPKTRRIYILRIQLKNSLDTSQISRKSSNKIESGIFLTLESMVTLIVVFIGRIPQDCFEDTLVPLLQRAGELYEFRLMINFSGWNRGYAFAMYTTETGACNAIRLFNNYMIRPSWHLGVCPSINNCRIFISRIPATMPSADIVSLLYALTDDVKEVRIRRTAASCAAIVEYHSHRGAAMARKTLVAAATATWGGGARPAVDWSLPQSPQMMRQYRETGRWTPDGGVELRHADEPAAPPGAHEQERRLRLIQTAQRNAVIAAIAEASTSGNGWFAQPYDADSHASSTPSPSTSGSNYNVWAAPDPPAGTSAGTPPQDFNPWTTKYPHYDFLLPPKDEE</sequence>
<keyword evidence="5" id="KW-1185">Reference proteome</keyword>
<keyword evidence="1 2" id="KW-0694">RNA-binding</keyword>
<proteinExistence type="predicted"/>
<dbReference type="InterPro" id="IPR035979">
    <property type="entry name" value="RBD_domain_sf"/>
</dbReference>
<protein>
    <submittedName>
        <fullName evidence="6">Uncharacterized protein LOC112056477</fullName>
    </submittedName>
</protein>
<name>A0ABM3LMV3_BICAN</name>
<dbReference type="RefSeq" id="XP_052740404.1">
    <property type="nucleotide sequence ID" value="XM_052884444.1"/>
</dbReference>
<organism evidence="5 6">
    <name type="scientific">Bicyclus anynana</name>
    <name type="common">Squinting bush brown butterfly</name>
    <dbReference type="NCBI Taxonomy" id="110368"/>
    <lineage>
        <taxon>Eukaryota</taxon>
        <taxon>Metazoa</taxon>
        <taxon>Ecdysozoa</taxon>
        <taxon>Arthropoda</taxon>
        <taxon>Hexapoda</taxon>
        <taxon>Insecta</taxon>
        <taxon>Pterygota</taxon>
        <taxon>Neoptera</taxon>
        <taxon>Endopterygota</taxon>
        <taxon>Lepidoptera</taxon>
        <taxon>Glossata</taxon>
        <taxon>Ditrysia</taxon>
        <taxon>Papilionoidea</taxon>
        <taxon>Nymphalidae</taxon>
        <taxon>Satyrinae</taxon>
        <taxon>Satyrini</taxon>
        <taxon>Mycalesina</taxon>
        <taxon>Bicyclus</taxon>
    </lineage>
</organism>
<dbReference type="Proteomes" id="UP001652582">
    <property type="component" value="Chromosome 11"/>
</dbReference>